<dbReference type="VEuPathDB" id="FungiDB:SCHCODRAFT_02517896"/>
<protein>
    <submittedName>
        <fullName evidence="2">Uncharacterized protein</fullName>
    </submittedName>
</protein>
<dbReference type="EMBL" id="GL377319">
    <property type="protein sequence ID" value="EFI91144.1"/>
    <property type="molecule type" value="Genomic_DNA"/>
</dbReference>
<dbReference type="GeneID" id="9588644"/>
<feature type="region of interest" description="Disordered" evidence="1">
    <location>
        <begin position="564"/>
        <end position="620"/>
    </location>
</feature>
<proteinExistence type="predicted"/>
<feature type="region of interest" description="Disordered" evidence="1">
    <location>
        <begin position="491"/>
        <end position="535"/>
    </location>
</feature>
<feature type="compositionally biased region" description="Acidic residues" evidence="1">
    <location>
        <begin position="506"/>
        <end position="522"/>
    </location>
</feature>
<reference evidence="2 3" key="1">
    <citation type="journal article" date="2010" name="Nat. Biotechnol.">
        <title>Genome sequence of the model mushroom Schizophyllum commune.</title>
        <authorList>
            <person name="Ohm R.A."/>
            <person name="de Jong J.F."/>
            <person name="Lugones L.G."/>
            <person name="Aerts A."/>
            <person name="Kothe E."/>
            <person name="Stajich J.E."/>
            <person name="de Vries R.P."/>
            <person name="Record E."/>
            <person name="Levasseur A."/>
            <person name="Baker S.E."/>
            <person name="Bartholomew K.A."/>
            <person name="Coutinho P.M."/>
            <person name="Erdmann S."/>
            <person name="Fowler T.J."/>
            <person name="Gathman A.C."/>
            <person name="Lombard V."/>
            <person name="Henrissat B."/>
            <person name="Knabe N."/>
            <person name="Kuees U."/>
            <person name="Lilly W.W."/>
            <person name="Lindquist E."/>
            <person name="Lucas S."/>
            <person name="Magnuson J.K."/>
            <person name="Piumi F."/>
            <person name="Raudaskoski M."/>
            <person name="Salamov A."/>
            <person name="Schmutz J."/>
            <person name="Schwarze F.W.M.R."/>
            <person name="vanKuyk P.A."/>
            <person name="Horton J.S."/>
            <person name="Grigoriev I.V."/>
            <person name="Woesten H.A.B."/>
        </authorList>
    </citation>
    <scope>NUCLEOTIDE SEQUENCE [LARGE SCALE GENOMIC DNA]</scope>
    <source>
        <strain evidence="3">H4-8 / FGSC 9210</strain>
    </source>
</reference>
<name>D8QM49_SCHCM</name>
<evidence type="ECO:0000256" key="1">
    <source>
        <dbReference type="SAM" id="MobiDB-lite"/>
    </source>
</evidence>
<dbReference type="InParanoid" id="D8QM49"/>
<dbReference type="KEGG" id="scm:SCHCO_02517896"/>
<dbReference type="Proteomes" id="UP000007431">
    <property type="component" value="Unassembled WGS sequence"/>
</dbReference>
<feature type="compositionally biased region" description="Low complexity" evidence="1">
    <location>
        <begin position="580"/>
        <end position="590"/>
    </location>
</feature>
<keyword evidence="3" id="KW-1185">Reference proteome</keyword>
<evidence type="ECO:0000313" key="3">
    <source>
        <dbReference type="Proteomes" id="UP000007431"/>
    </source>
</evidence>
<feature type="compositionally biased region" description="Low complexity" evidence="1">
    <location>
        <begin position="491"/>
        <end position="505"/>
    </location>
</feature>
<evidence type="ECO:0000313" key="2">
    <source>
        <dbReference type="EMBL" id="EFI91144.1"/>
    </source>
</evidence>
<accession>D8QM49</accession>
<dbReference type="RefSeq" id="XP_003026047.1">
    <property type="nucleotide sequence ID" value="XM_003026001.1"/>
</dbReference>
<dbReference type="HOGENOM" id="CLU_311250_0_0_1"/>
<dbReference type="AlphaFoldDB" id="D8QM49"/>
<organism evidence="3">
    <name type="scientific">Schizophyllum commune (strain H4-8 / FGSC 9210)</name>
    <name type="common">Split gill fungus</name>
    <dbReference type="NCBI Taxonomy" id="578458"/>
    <lineage>
        <taxon>Eukaryota</taxon>
        <taxon>Fungi</taxon>
        <taxon>Dikarya</taxon>
        <taxon>Basidiomycota</taxon>
        <taxon>Agaricomycotina</taxon>
        <taxon>Agaricomycetes</taxon>
        <taxon>Agaricomycetidae</taxon>
        <taxon>Agaricales</taxon>
        <taxon>Schizophyllaceae</taxon>
        <taxon>Schizophyllum</taxon>
    </lineage>
</organism>
<dbReference type="OrthoDB" id="2837751at2759"/>
<gene>
    <name evidence="2" type="ORF">SCHCODRAFT_238880</name>
</gene>
<sequence length="964" mass="110365">MSFYLFFPPGADAPPIAVYHFEHNVTWVAIGGDYDALLRSPRYERFQIPSLRQDRLGPQWLLLPFVWCPYAPTTILSDKDPVAPVLWKPDVMELQFDEGACRVKPERAGRMLECAKTFAEIGERLRTNTPLPFFLKDGVRIRPSNFDFRRIEEEGRPGQIIDRVHDFCVAALDHISFVAWYTLSFKGYEDALSPPQLEVVKLCQFDKRPKRGCLLNFLVDYTTVNLEQWIRHRVPVYYLFTEAMSYVDRFVRVRPDVLLDYRERAVAGATSEELIEHYRVNEPAVLAYDDFFQIRRPLAQSILTDSPIPIYDPKTAYSVQVCQGYRPYAARNPPLIKLLLPRYEAVSRGGQFPRVDIARWAPRAIDGGAAGDVFLMDRGLDDPTTTDDLFDEHTFDINSGWINNNYLTLRELFKPAFAPRPGESYSLDGSRVVFPAQADDWLKEYERELVARAVHEGKPRPREYQEYHDWEVGWGGEIEWVYEEVISGLTESSGTGRARGSTGATEDVEMSETSGSEEEEEYSTAPATRPPLEQRITDPVTGESAAAWRQPLSERIAARESITVRRGRQTRWEEESECGSSTPASSVASSGRVWQGTRRSASPVRSSRLADPGRVSSKLYSPDSKRWEALLEAFNPQLEELGQVLTAPRGTYVRDDVRRPRLDWDKDFVEKGFLQVHRWQDRVRLILYALFHRSLRTPIHFLDFVLEKGMKVTYLIARDPIPTMAQAGSREEPSTTLFTPLAGSSPTEVFRLWEAILSGPMWAKTHFPAFLQEGGTISYVVRHYARRYLDVAGAGVSAETRVYARNSRPLPAGKFGSDYFVVSDQAGETELAVIGGRVANQRDELNPYYVVPPTATFDSKGWDIGTGEWLTAEEEYLNEVIQRWRTGRETILRTQAQWNRHASDWAHHYKQRRPQEARKEALPMESECEQWCAKLEEAYGISLEYRKISDLAKPLTIKSLRQFR</sequence>